<feature type="compositionally biased region" description="Basic and acidic residues" evidence="1">
    <location>
        <begin position="1077"/>
        <end position="1088"/>
    </location>
</feature>
<evidence type="ECO:0000313" key="3">
    <source>
        <dbReference type="EMBL" id="GBE59085.1"/>
    </source>
</evidence>
<organism evidence="3 4">
    <name type="scientific">Babesia ovata</name>
    <dbReference type="NCBI Taxonomy" id="189622"/>
    <lineage>
        <taxon>Eukaryota</taxon>
        <taxon>Sar</taxon>
        <taxon>Alveolata</taxon>
        <taxon>Apicomplexa</taxon>
        <taxon>Aconoidasida</taxon>
        <taxon>Piroplasmida</taxon>
        <taxon>Babesiidae</taxon>
        <taxon>Babesia</taxon>
    </lineage>
</organism>
<dbReference type="EMBL" id="BDSA01000001">
    <property type="protein sequence ID" value="GBE59085.1"/>
    <property type="molecule type" value="Genomic_DNA"/>
</dbReference>
<feature type="transmembrane region" description="Helical" evidence="2">
    <location>
        <begin position="2542"/>
        <end position="2563"/>
    </location>
</feature>
<dbReference type="RefSeq" id="XP_028865328.1">
    <property type="nucleotide sequence ID" value="XM_029009495.1"/>
</dbReference>
<gene>
    <name evidence="3" type="ORF">BOVATA_005780</name>
</gene>
<accession>A0A2H6K7W9</accession>
<dbReference type="GeneID" id="39872855"/>
<proteinExistence type="predicted"/>
<protein>
    <recommendedName>
        <fullName evidence="5">Extracellular matrix-binding ebh</fullName>
    </recommendedName>
</protein>
<evidence type="ECO:0000256" key="1">
    <source>
        <dbReference type="SAM" id="MobiDB-lite"/>
    </source>
</evidence>
<keyword evidence="2" id="KW-0472">Membrane</keyword>
<evidence type="ECO:0008006" key="5">
    <source>
        <dbReference type="Google" id="ProtNLM"/>
    </source>
</evidence>
<evidence type="ECO:0000256" key="2">
    <source>
        <dbReference type="SAM" id="Phobius"/>
    </source>
</evidence>
<dbReference type="VEuPathDB" id="PiroplasmaDB:BOVATA_005780"/>
<reference evidence="3 4" key="1">
    <citation type="journal article" date="2017" name="BMC Genomics">
        <title>Whole-genome assembly of Babesia ovata and comparative genomics between closely related pathogens.</title>
        <authorList>
            <person name="Yamagishi J."/>
            <person name="Asada M."/>
            <person name="Hakimi H."/>
            <person name="Tanaka T.Q."/>
            <person name="Sugimoto C."/>
            <person name="Kawazu S."/>
        </authorList>
    </citation>
    <scope>NUCLEOTIDE SEQUENCE [LARGE SCALE GENOMIC DNA]</scope>
    <source>
        <strain evidence="3 4">Miyake</strain>
    </source>
</reference>
<feature type="region of interest" description="Disordered" evidence="1">
    <location>
        <begin position="1077"/>
        <end position="1100"/>
    </location>
</feature>
<sequence length="2611" mass="289542">MAPKALTDCPENLREAIDWLIQVKHGGGIPIICDTLGTLFDNVVQDAEKSLSSLPESDEPSARDVISKLQGFRSSLQKNPENNNQNILHNLCSSLEKFLGYRSPGTYDGSGIVYGDASRLCDAILAFLFGVTSDVYENQPYTAGRTILHDEVIAKLEPQLRRGHQGFTHAIPQVASGLHKYNAAVEASNEKVQKPIDDLLEYIEPGGELIKRADALQVGGVKEAEALAEACVKRGEAFNEMYNPDTQTAMNSAVEGLNEKLRERLRAALKAVSHETKRLQTLTKKQRENYDAMIAMIKKAFQKLRESVKREITREVDKLIGDVKSRVQKILDDLKSINDKLKAYVSELGEWIQEAEKFIHSAQQYVQKILDEINLEDSYKYPKQINRLIDQIEIQLGVHAGELGNWREAAKNVFETVIQKSDEVSNDLDPMNTRADIGRYIGHVQRANAKIETANNKLGDRVAELEKWKDAASGVLQNAISRGKEVYDQLDPSSPTYQIGKNIAAIGTAKGALEETNNTLLTQVNSLNSWIGSAEDIRAKAQKHAEEAYKKLNYNEKLALNIKNIEDANSKIKEVNTNIGRHVGELGDWRNAVESLLDGVISDAGKVKDKLSPDDKSRPLSEQINKISEAKDAIVKADKQLENHLGSLSDWKREAESVLVGAIKKAENVWKALDETKKEDKSLGKNIENIETAKKAIENANQSLGEEVGHLNNWHTAADKIVAAGKVKCEKILERVIKDGKTEGTQIGINAQALQKKAENLLEAYKNAYPNVSGLVSKVQGAISQLEAGMKSDLENLQKSIISKMKTHVGSMLSDIKSSVESIKGKAGNIAPNSQWEHSNIGSGLAGISTKVQKYFEAFNGQWPFDRIVGGWIDDILQHNGVVKKLLGWQSRQAQTLEEELKNSGLGGSIKSPLEEQISLAVDVFTSGQSSAVGIKGKISQVKEACELFARWLDEALKDAKSGGVLAMVKQAKDAMVNVDASERSKQSHLKSIIEKANCTCGCGYCGSGSNDRCQKCQKPDCILTQAVATTLLAVSSVGRQVGKELHSVFLSPDDGNIAGFLDAAKAATDKLDKNLEEAEKEANKKDSTPAPTAGDNPILQSVNGIATQVNIAMKGSGNTNIEVKTTMTNYEQKKKEPAGAQGLYKKLTEEDIPQALQPFQDKAGLNSTDQVAGQKGEVGQQFQKINDELQAVAWHVNKDKTWPKSLGPEPNENEGLTQLLETLKEGLENKALDGVGKALVQIKTAIEQLKTQTYDKQPQQIQTAIDQIKSTLRELREKLKKSDKDDVIYRLNDLKENGLEKKQKWNPTNGGKAVDGLMKIHKEINNLKTNEFTTHPGIIGDAVDVITQELGKLQSDLESNVTTKLEKLQSKGLNTQDNWDDGKKVRGFENIKGDVNKQNETLKEKHSEIEKAIKNIRWALRVLGFKLDNVYTDDDVLDKLRKLKDNIGQGKAQDGNLQQIHTVIGGLQSGEFRRNPQKIEESVNSISRELRQIRREVRTDVTDRLMSLKEKGLEDGGADWTDKKDVKGLRKITREIKTLQTGELKKKPQEIYDHMQAMGFALAAVRGKLGKDVTAKLREFTTEALGPGEHWEVNGQQARGLERIERDVESVRDKEVKKVREKFVELCNGVKEDAEFAKAKLDRLKERLFNKLTTARGSVHKIRHDISEMQRSLETGPIRDAGAFVRSLDVAGKAVKQLLEKAVDREIDAARDALITELNRQYVADTRERLQHFAETVAEALQPLPAGISHDLTVGFKGFMNKLEHKFVAQVAKIGEASAHPGARVESPKHKSTLSHAAKTLRTAFAYLFQNVKRQEDFATDAPKIAPTADALATLLGALQVAGHFDHKFCHNLKILKNELREFAPKSFGVHSTLMSQSLKQGLTALADHLGGAYVSAYCCQTPSHADAAKYAKILLTISNMLYCDFDDLRAELLSDDWADYRISLSNPLGVFFRDSGYRVAEDGSEEAELRDDAECNGRYIGGLLDRDGSTLFRISSERDAGVLKKLFDVLLTYYSACHLRHIPSPITPCNVYEMLCWLGGLWHNSAFSRLKRYMNSLFDRPSDGLTVVVPSDVSKSMVTTIKVPDLTVALHEVCSHAEDTVVNVLGHGHAAGRYACDHFNNTLNLSYPADPADLFDMLVGILFRVCRQLCFLHRQCCHDTQLGGWRDCWYGRGCANQQCNLGANQGATQNSNQLGDQTCDQHPECGVKSPLQSFLEDGLVGFLPHSFTDPGCQASCAVSYHRGIPCPTPMGFRNISLTASHTKRGDRLRSVLADLCGTPDTPLARLCAFLQCLLHPPPQSLGDLFAFFQGYLQNWGGGFYALTAVRAHTQDAFLDAVKDANLGRTFTFIPTAIYAANAAHHSAADLFSFVGCSASATTCGRYLRSLSYHSFAVYSPAYSGHYLSWVVYLTETLYDLLHQLCEDCRGNCGYPGAWCHERSCAENCPVTYNDEAQQSTSLTTAGHRLSCRSLVQCQDTHPTLYQYGFTLGSPWSLEGMARDEQGKRTCRDLCAQLHRVLHSQHFPSLFQRIDQLLYTIRLPFIYTVFTLWLTATLYILHTMLYRLDVLRIRSHLLRSKASHLIDVKALLAGSRKMLSLYKDVDYFDDDFHS</sequence>
<keyword evidence="2" id="KW-1133">Transmembrane helix</keyword>
<name>A0A2H6K7W9_9APIC</name>
<dbReference type="Proteomes" id="UP000236319">
    <property type="component" value="Unassembled WGS sequence"/>
</dbReference>
<keyword evidence="2" id="KW-0812">Transmembrane</keyword>
<comment type="caution">
    <text evidence="3">The sequence shown here is derived from an EMBL/GenBank/DDBJ whole genome shotgun (WGS) entry which is preliminary data.</text>
</comment>
<evidence type="ECO:0000313" key="4">
    <source>
        <dbReference type="Proteomes" id="UP000236319"/>
    </source>
</evidence>
<keyword evidence="4" id="KW-1185">Reference proteome</keyword>